<dbReference type="KEGG" id="dtx:ATSB10_21190"/>
<dbReference type="STRING" id="445710.ATSB10_21190"/>
<evidence type="ECO:0008006" key="3">
    <source>
        <dbReference type="Google" id="ProtNLM"/>
    </source>
</evidence>
<keyword evidence="2" id="KW-1185">Reference proteome</keyword>
<gene>
    <name evidence="1" type="ORF">ATSB10_21190</name>
</gene>
<dbReference type="Gene3D" id="3.90.550.10">
    <property type="entry name" value="Spore Coat Polysaccharide Biosynthesis Protein SpsA, Chain A"/>
    <property type="match status" value="1"/>
</dbReference>
<protein>
    <recommendedName>
        <fullName evidence="3">Glycosyltransferase 2-like domain-containing protein</fullName>
    </recommendedName>
</protein>
<sequence length="205" mass="22830">MRLDVFHTPMPSRLPGRADLAYVQGACLFIGRSAWMALGGFPEWMVSNVEDTYLCLLARLKGGVVSVVERSGYLHRQGTSFGGNRVVDGKLRTSYRRRFLSERNRACLVLVCTPTWAAWPWFLIHLAVLALEGFALCALMRDAGVWTRIYWPAIKGAVGLLPTLIKARSAAQAGRVMGFWSYVGLLDKIPQKLRVLARHGLPNLS</sequence>
<dbReference type="EMBL" id="CP014841">
    <property type="protein sequence ID" value="AND69573.1"/>
    <property type="molecule type" value="Genomic_DNA"/>
</dbReference>
<evidence type="ECO:0000313" key="1">
    <source>
        <dbReference type="EMBL" id="AND69573.1"/>
    </source>
</evidence>
<accession>A0A160N189</accession>
<name>A0A160N189_9GAMM</name>
<evidence type="ECO:0000313" key="2">
    <source>
        <dbReference type="Proteomes" id="UP000077255"/>
    </source>
</evidence>
<dbReference type="Proteomes" id="UP000077255">
    <property type="component" value="Chromosome"/>
</dbReference>
<dbReference type="SUPFAM" id="SSF53448">
    <property type="entry name" value="Nucleotide-diphospho-sugar transferases"/>
    <property type="match status" value="1"/>
</dbReference>
<dbReference type="PATRIC" id="fig|445710.3.peg.2117"/>
<proteinExistence type="predicted"/>
<reference evidence="1 2" key="1">
    <citation type="submission" date="2016-02" db="EMBL/GenBank/DDBJ databases">
        <title>Complete genome sequencing and analysis of ATSB10, Dyella thiooxydans isolated from rhizosphere soil of sunflower (Helianthus annuus L.).</title>
        <authorList>
            <person name="Lee Y."/>
            <person name="Hwangbo K."/>
            <person name="Chung H."/>
            <person name="Yoo J."/>
            <person name="Kim K.Y."/>
            <person name="Sa T.M."/>
            <person name="Um Y."/>
            <person name="Madhaiyan M."/>
        </authorList>
    </citation>
    <scope>NUCLEOTIDE SEQUENCE [LARGE SCALE GENOMIC DNA]</scope>
    <source>
        <strain evidence="1 2">ATSB10</strain>
    </source>
</reference>
<dbReference type="AlphaFoldDB" id="A0A160N189"/>
<organism evidence="1 2">
    <name type="scientific">Dyella thiooxydans</name>
    <dbReference type="NCBI Taxonomy" id="445710"/>
    <lineage>
        <taxon>Bacteria</taxon>
        <taxon>Pseudomonadati</taxon>
        <taxon>Pseudomonadota</taxon>
        <taxon>Gammaproteobacteria</taxon>
        <taxon>Lysobacterales</taxon>
        <taxon>Rhodanobacteraceae</taxon>
        <taxon>Dyella</taxon>
    </lineage>
</organism>
<dbReference type="InterPro" id="IPR029044">
    <property type="entry name" value="Nucleotide-diphossugar_trans"/>
</dbReference>